<dbReference type="PANTHER" id="PTHR12558">
    <property type="entry name" value="CELL DIVISION CYCLE 16,23,27"/>
    <property type="match status" value="1"/>
</dbReference>
<evidence type="ECO:0000313" key="4">
    <source>
        <dbReference type="Proteomes" id="UP001597375"/>
    </source>
</evidence>
<dbReference type="Gene3D" id="1.25.40.10">
    <property type="entry name" value="Tetratricopeptide repeat domain"/>
    <property type="match status" value="1"/>
</dbReference>
<name>A0ABW5D9P7_9BACT</name>
<dbReference type="Pfam" id="PF13181">
    <property type="entry name" value="TPR_8"/>
    <property type="match status" value="2"/>
</dbReference>
<feature type="repeat" description="TPR" evidence="1">
    <location>
        <begin position="586"/>
        <end position="619"/>
    </location>
</feature>
<sequence>MFKVDAQTQACFKWAVTVCVVVFMQCEVVAQSPASPQFDPSDVYFQAYLAVRAAEQLEKDGDYVGAINKYRQAEDLFGSVSRYYPDWKSGMVKNRRELTGKSIAEVREKAGEQLQKDRGAIAELEGGARSGGEFIDPAKDVMPLNGGILEVDPLQTRRLKDAEAEVERLRKMLSGAGGGSNEAMRNASRVDDLRRQNEALTAKLRAAETNLESLRARMAAAPMQNELKALNNQIERLEQEREAMAMALKTSRGDHAEALSRIEILNADMEIMRQQAKDLRQQEANLQRDLETERNVANEVVAGQRRQMDMLEKQLELKSNELKMANEEIASLNQELAESRDAFNELREERDGLLQERDQMAALLKLNEAGRIEQLIEQNMGLAKSLREANEKVERLNVDNNAAKDDIVDALRDLAIAKSQINRLHQEKREQDKRLSELTAKLKAEESALAGGEVHADPAEVEILREVIKRQLRVQERRRQAKELLVQAARDLGKEDERLSEAIDLFDGAEMELTPEEQRLVADQQVDGEFVSPFARDRSTVGRATNKLNRELDSYDRAAQKAYLAGRLLPTRELLELMLDQNPGHIPALCKLGVVHLKLNEPGEAVDSFRRAIELEENNPYANRMLGYSYLKMDDMPSAEHFLKKAIDMAPDDAKSYLLLGTISYTQGQLVDAESYFKASITADPVPNEPYFNIALLCANDGRYEDARKFYNQALERGAIPDPNLENTLQKNL</sequence>
<dbReference type="EMBL" id="JBHUIT010000022">
    <property type="protein sequence ID" value="MFD2257199.1"/>
    <property type="molecule type" value="Genomic_DNA"/>
</dbReference>
<dbReference type="PROSITE" id="PS50005">
    <property type="entry name" value="TPR"/>
    <property type="match status" value="3"/>
</dbReference>
<keyword evidence="4" id="KW-1185">Reference proteome</keyword>
<dbReference type="PANTHER" id="PTHR12558:SF13">
    <property type="entry name" value="CELL DIVISION CYCLE PROTEIN 27 HOMOLOG"/>
    <property type="match status" value="1"/>
</dbReference>
<organism evidence="3 4">
    <name type="scientific">Luteolibacter algae</name>
    <dbReference type="NCBI Taxonomy" id="454151"/>
    <lineage>
        <taxon>Bacteria</taxon>
        <taxon>Pseudomonadati</taxon>
        <taxon>Verrucomicrobiota</taxon>
        <taxon>Verrucomicrobiia</taxon>
        <taxon>Verrucomicrobiales</taxon>
        <taxon>Verrucomicrobiaceae</taxon>
        <taxon>Luteolibacter</taxon>
    </lineage>
</organism>
<feature type="coiled-coil region" evidence="2">
    <location>
        <begin position="190"/>
        <end position="448"/>
    </location>
</feature>
<dbReference type="InterPro" id="IPR036181">
    <property type="entry name" value="MIT_dom_sf"/>
</dbReference>
<keyword evidence="1" id="KW-0802">TPR repeat</keyword>
<dbReference type="RefSeq" id="WP_386820486.1">
    <property type="nucleotide sequence ID" value="NZ_JBHUIT010000022.1"/>
</dbReference>
<dbReference type="Proteomes" id="UP001597375">
    <property type="component" value="Unassembled WGS sequence"/>
</dbReference>
<gene>
    <name evidence="3" type="ORF">ACFSSA_10975</name>
</gene>
<feature type="repeat" description="TPR" evidence="1">
    <location>
        <begin position="620"/>
        <end position="653"/>
    </location>
</feature>
<evidence type="ECO:0000256" key="1">
    <source>
        <dbReference type="PROSITE-ProRule" id="PRU00339"/>
    </source>
</evidence>
<proteinExistence type="predicted"/>
<protein>
    <submittedName>
        <fullName evidence="3">Tetratricopeptide repeat protein</fullName>
    </submittedName>
</protein>
<dbReference type="Pfam" id="PF13432">
    <property type="entry name" value="TPR_16"/>
    <property type="match status" value="1"/>
</dbReference>
<dbReference type="SUPFAM" id="SSF48452">
    <property type="entry name" value="TPR-like"/>
    <property type="match status" value="1"/>
</dbReference>
<keyword evidence="2" id="KW-0175">Coiled coil</keyword>
<evidence type="ECO:0000256" key="2">
    <source>
        <dbReference type="SAM" id="Coils"/>
    </source>
</evidence>
<dbReference type="SUPFAM" id="SSF116846">
    <property type="entry name" value="MIT domain"/>
    <property type="match status" value="1"/>
</dbReference>
<dbReference type="InterPro" id="IPR011990">
    <property type="entry name" value="TPR-like_helical_dom_sf"/>
</dbReference>
<reference evidence="4" key="1">
    <citation type="journal article" date="2019" name="Int. J. Syst. Evol. Microbiol.">
        <title>The Global Catalogue of Microorganisms (GCM) 10K type strain sequencing project: providing services to taxonomists for standard genome sequencing and annotation.</title>
        <authorList>
            <consortium name="The Broad Institute Genomics Platform"/>
            <consortium name="The Broad Institute Genome Sequencing Center for Infectious Disease"/>
            <person name="Wu L."/>
            <person name="Ma J."/>
        </authorList>
    </citation>
    <scope>NUCLEOTIDE SEQUENCE [LARGE SCALE GENOMIC DNA]</scope>
    <source>
        <strain evidence="4">CGMCC 4.7106</strain>
    </source>
</reference>
<evidence type="ECO:0000313" key="3">
    <source>
        <dbReference type="EMBL" id="MFD2257199.1"/>
    </source>
</evidence>
<comment type="caution">
    <text evidence="3">The sequence shown here is derived from an EMBL/GenBank/DDBJ whole genome shotgun (WGS) entry which is preliminary data.</text>
</comment>
<feature type="repeat" description="TPR" evidence="1">
    <location>
        <begin position="654"/>
        <end position="687"/>
    </location>
</feature>
<accession>A0ABW5D9P7</accession>
<dbReference type="InterPro" id="IPR019734">
    <property type="entry name" value="TPR_rpt"/>
</dbReference>
<dbReference type="SMART" id="SM00028">
    <property type="entry name" value="TPR"/>
    <property type="match status" value="5"/>
</dbReference>